<protein>
    <submittedName>
        <fullName evidence="1">Glutathione S-transferase</fullName>
    </submittedName>
</protein>
<dbReference type="STRING" id="401625.A0A0P1BLE3"/>
<dbReference type="Gene3D" id="3.40.30.10">
    <property type="entry name" value="Glutaredoxin"/>
    <property type="match status" value="1"/>
</dbReference>
<dbReference type="PANTHER" id="PTHR44051:SF9">
    <property type="entry name" value="GLUTATHIONE S-TRANSFERASE 1"/>
    <property type="match status" value="1"/>
</dbReference>
<dbReference type="SUPFAM" id="SSF52833">
    <property type="entry name" value="Thioredoxin-like"/>
    <property type="match status" value="1"/>
</dbReference>
<dbReference type="InterPro" id="IPR036249">
    <property type="entry name" value="Thioredoxin-like_sf"/>
</dbReference>
<dbReference type="Proteomes" id="UP000054845">
    <property type="component" value="Unassembled WGS sequence"/>
</dbReference>
<evidence type="ECO:0000313" key="2">
    <source>
        <dbReference type="Proteomes" id="UP000054845"/>
    </source>
</evidence>
<proteinExistence type="predicted"/>
<dbReference type="GO" id="GO:0016740">
    <property type="term" value="F:transferase activity"/>
    <property type="evidence" value="ECO:0007669"/>
    <property type="project" value="UniProtKB-KW"/>
</dbReference>
<keyword evidence="1" id="KW-0808">Transferase</keyword>
<keyword evidence="2" id="KW-1185">Reference proteome</keyword>
<dbReference type="CDD" id="cd03046">
    <property type="entry name" value="GST_N_GTT1_like"/>
    <property type="match status" value="1"/>
</dbReference>
<organism evidence="1 2">
    <name type="scientific">Ceraceosorus bombacis</name>
    <dbReference type="NCBI Taxonomy" id="401625"/>
    <lineage>
        <taxon>Eukaryota</taxon>
        <taxon>Fungi</taxon>
        <taxon>Dikarya</taxon>
        <taxon>Basidiomycota</taxon>
        <taxon>Ustilaginomycotina</taxon>
        <taxon>Exobasidiomycetes</taxon>
        <taxon>Ceraceosorales</taxon>
        <taxon>Ceraceosoraceae</taxon>
        <taxon>Ceraceosorus</taxon>
    </lineage>
</organism>
<dbReference type="AlphaFoldDB" id="A0A0P1BLE3"/>
<dbReference type="EMBL" id="CCYA01000265">
    <property type="protein sequence ID" value="CEH17547.1"/>
    <property type="molecule type" value="Genomic_DNA"/>
</dbReference>
<evidence type="ECO:0000313" key="1">
    <source>
        <dbReference type="EMBL" id="CEH17547.1"/>
    </source>
</evidence>
<name>A0A0P1BLE3_9BASI</name>
<dbReference type="PANTHER" id="PTHR44051">
    <property type="entry name" value="GLUTATHIONE S-TRANSFERASE-RELATED"/>
    <property type="match status" value="1"/>
</dbReference>
<reference evidence="1 2" key="1">
    <citation type="submission" date="2014-09" db="EMBL/GenBank/DDBJ databases">
        <authorList>
            <person name="Magalhaes I.L.F."/>
            <person name="Oliveira U."/>
            <person name="Santos F.R."/>
            <person name="Vidigal T.H.D.A."/>
            <person name="Brescovit A.D."/>
            <person name="Santos A.J."/>
        </authorList>
    </citation>
    <scope>NUCLEOTIDE SEQUENCE [LARGE SCALE GENOMIC DNA]</scope>
</reference>
<sequence>MSSSITLHHLEASRSIAALWLLEWLGAPYKLIQYPRDPETRLSVDAAFSGKGLASVHPLGRSPALTDLGVDGQEFAVLETPNILEHLLRHLSPEHTKTRLGFEIDERSKRAQDVKFWLAFSEGGIIHTLDGGFGPADFGAIFPLEFLNTIADNRSEAWRQNTGLIISPAIRQWLDEVRKDSLYRQAVTKERGEVVDFNKGQTYIGKLMRLNR</sequence>
<dbReference type="OrthoDB" id="2098326at2759"/>
<accession>A0A0P1BLE3</accession>